<accession>A0ACB8TNC3</accession>
<evidence type="ECO:0000313" key="2">
    <source>
        <dbReference type="Proteomes" id="UP001055072"/>
    </source>
</evidence>
<name>A0ACB8TNC3_9APHY</name>
<proteinExistence type="predicted"/>
<protein>
    <submittedName>
        <fullName evidence="1">Uncharacterized protein</fullName>
    </submittedName>
</protein>
<keyword evidence="2" id="KW-1185">Reference proteome</keyword>
<dbReference type="Proteomes" id="UP001055072">
    <property type="component" value="Unassembled WGS sequence"/>
</dbReference>
<organism evidence="1 2">
    <name type="scientific">Irpex rosettiformis</name>
    <dbReference type="NCBI Taxonomy" id="378272"/>
    <lineage>
        <taxon>Eukaryota</taxon>
        <taxon>Fungi</taxon>
        <taxon>Dikarya</taxon>
        <taxon>Basidiomycota</taxon>
        <taxon>Agaricomycotina</taxon>
        <taxon>Agaricomycetes</taxon>
        <taxon>Polyporales</taxon>
        <taxon>Irpicaceae</taxon>
        <taxon>Irpex</taxon>
    </lineage>
</organism>
<reference evidence="1" key="1">
    <citation type="journal article" date="2021" name="Environ. Microbiol.">
        <title>Gene family expansions and transcriptome signatures uncover fungal adaptations to wood decay.</title>
        <authorList>
            <person name="Hage H."/>
            <person name="Miyauchi S."/>
            <person name="Viragh M."/>
            <person name="Drula E."/>
            <person name="Min B."/>
            <person name="Chaduli D."/>
            <person name="Navarro D."/>
            <person name="Favel A."/>
            <person name="Norest M."/>
            <person name="Lesage-Meessen L."/>
            <person name="Balint B."/>
            <person name="Merenyi Z."/>
            <person name="de Eugenio L."/>
            <person name="Morin E."/>
            <person name="Martinez A.T."/>
            <person name="Baldrian P."/>
            <person name="Stursova M."/>
            <person name="Martinez M.J."/>
            <person name="Novotny C."/>
            <person name="Magnuson J.K."/>
            <person name="Spatafora J.W."/>
            <person name="Maurice S."/>
            <person name="Pangilinan J."/>
            <person name="Andreopoulos W."/>
            <person name="LaButti K."/>
            <person name="Hundley H."/>
            <person name="Na H."/>
            <person name="Kuo A."/>
            <person name="Barry K."/>
            <person name="Lipzen A."/>
            <person name="Henrissat B."/>
            <person name="Riley R."/>
            <person name="Ahrendt S."/>
            <person name="Nagy L.G."/>
            <person name="Grigoriev I.V."/>
            <person name="Martin F."/>
            <person name="Rosso M.N."/>
        </authorList>
    </citation>
    <scope>NUCLEOTIDE SEQUENCE</scope>
    <source>
        <strain evidence="1">CBS 384.51</strain>
    </source>
</reference>
<dbReference type="EMBL" id="MU274963">
    <property type="protein sequence ID" value="KAI0083493.1"/>
    <property type="molecule type" value="Genomic_DNA"/>
</dbReference>
<sequence length="651" mass="74316">MASENSTLGDLCEILNNGPLLQTMSLPKLVDFVTYATALRSDILLTQPAGHDPRVPPSYLSEGHRKFLSEALSVEEPTVCLCWDVLKGMIWENKMAERLSRSPLEGFKTFGRPYGLTYHTFYPPSSYCTNPRCIHQAPLKSAKQREVIYFTLAQGPVPAHAVDLYCTVCHTNYSYNYIVHGGRRNYYDELPQAIEVGEHHFVEQRLINTWLLAMLFSWTSATNCARAYNETFISPSSPNKTTHGQPHFITSDFRFAPILRPAHVWDAVVILCLLEDCSKQKTTLDVSDQEDQDQRFRLAMHTRNIRLQRYGLGQTLHRCNKCVRFFDRRNDGCGILKTRVVVTDGITIGRPCCSVHNCKNPLQKQYDRFCADPEHARLVTVCAIKDCDSTVLSGHLVCGNRLHLEFEARHRLHGQARIRQLAQLYNPNDEEEHNDSSHNGEEFFDIDDHNQIVGEDIGPSTFPLTPAAGHKRVRAIFGRKRTHGEQLLVGCCGIIIARATMYGAEGIHSVAEFIKQVFRHVPPPEHIFYDSNCLLARHVRGKDPFFDNIGLSVDVFHFDCKHSEADAYCQAHCNPRSFPELLNDNGSWYFNSSAAEQVNSWIGKYQSMCREMTAEKFDFFLDEMIMRRNEYTLASLQSQGYSPTYWELNEL</sequence>
<comment type="caution">
    <text evidence="1">The sequence shown here is derived from an EMBL/GenBank/DDBJ whole genome shotgun (WGS) entry which is preliminary data.</text>
</comment>
<gene>
    <name evidence="1" type="ORF">BDY19DRAFT_978231</name>
</gene>
<evidence type="ECO:0000313" key="1">
    <source>
        <dbReference type="EMBL" id="KAI0083493.1"/>
    </source>
</evidence>